<evidence type="ECO:0000256" key="2">
    <source>
        <dbReference type="ARBA" id="ARBA00006058"/>
    </source>
</evidence>
<dbReference type="WBParaSite" id="HDID_0000101201-mRNA-1">
    <property type="protein sequence ID" value="HDID_0000101201-mRNA-1"/>
    <property type="gene ID" value="HDID_0000101201"/>
</dbReference>
<evidence type="ECO:0000256" key="7">
    <source>
        <dbReference type="SAM" id="Phobius"/>
    </source>
</evidence>
<evidence type="ECO:0000313" key="11">
    <source>
        <dbReference type="Proteomes" id="UP000321570"/>
    </source>
</evidence>
<reference evidence="8 10" key="2">
    <citation type="submission" date="2018-11" db="EMBL/GenBank/DDBJ databases">
        <authorList>
            <consortium name="Pathogen Informatics"/>
        </authorList>
    </citation>
    <scope>NUCLEOTIDE SEQUENCE [LARGE SCALE GENOMIC DNA]</scope>
</reference>
<dbReference type="EMBL" id="CABIJS010000188">
    <property type="protein sequence ID" value="VUZ45821.1"/>
    <property type="molecule type" value="Genomic_DNA"/>
</dbReference>
<comment type="subcellular location">
    <subcellularLocation>
        <location evidence="1">Membrane</location>
        <topology evidence="1">Multi-pass membrane protein</topology>
    </subcellularLocation>
</comment>
<keyword evidence="11" id="KW-1185">Reference proteome</keyword>
<evidence type="ECO:0000313" key="10">
    <source>
        <dbReference type="Proteomes" id="UP000274504"/>
    </source>
</evidence>
<dbReference type="OrthoDB" id="6229420at2759"/>
<feature type="transmembrane region" description="Helical" evidence="7">
    <location>
        <begin position="59"/>
        <end position="82"/>
    </location>
</feature>
<accession>A0A0R3S9R5</accession>
<dbReference type="PANTHER" id="PTHR22730">
    <property type="entry name" value="PROMININ PROM PROTEIN"/>
    <property type="match status" value="1"/>
</dbReference>
<evidence type="ECO:0000256" key="4">
    <source>
        <dbReference type="ARBA" id="ARBA00022989"/>
    </source>
</evidence>
<evidence type="ECO:0000256" key="5">
    <source>
        <dbReference type="ARBA" id="ARBA00023136"/>
    </source>
</evidence>
<keyword evidence="6" id="KW-0325">Glycoprotein</keyword>
<evidence type="ECO:0000313" key="12">
    <source>
        <dbReference type="WBParaSite" id="HDID_0000101201-mRNA-1"/>
    </source>
</evidence>
<dbReference type="Proteomes" id="UP000274504">
    <property type="component" value="Unassembled WGS sequence"/>
</dbReference>
<dbReference type="Pfam" id="PF05478">
    <property type="entry name" value="Prominin"/>
    <property type="match status" value="1"/>
</dbReference>
<sequence length="912" mass="102530">MDVFYHVATRVADTAQRNLDGGIFTFILDQQTDGQEITQSIDAPTLFTHFVNKISSGGFLAGIFFGLLWCIGLLAGFFYIWWLRCRKTLPLSALRLMKHQSSVKSCKTNSADSSKKSKLFLRRRRLQSNWLCIAFQCVGFTILVSFLFLFSILGFVASYSLHTTLTTEPSSPSSSQNLTFMSNNWGLFPRIASALQSVRTYSTDFLNNARVSTAPAVDELIQATMEMQNQTTLKVNDLLHNMLGIDRAFDLADKVGSHTVKLLNLVNPLKNYINEYTDAVSSLSMAIARWNGYMEQLHGEKNLSATRACEGNAACELPVLSDAEVAVNSNWRLPRSDFAIALNFVTDAQNRTPEVIREQLTSARQIASKQLDKTFEKMRSEIDIPSSLRNLTEQNWIMLAEKLNGVNTIIDNLTEIIPGKFFPMVKVGSNYNFAICCLIWLFMLGVALEISVLLYHFHCVNSTINSQNRKKIKCVSSFVFIVLILCIFASCMFFLVSGYAYTEICRYISPDRAVLDYSYDESGKYQESFILDTYINAYLDQNWDNVVEKIKKTLNDSKDGGIPIPRIRSPIYALNVACRNNAGILDAFGAIDTFNYSALNKPEFTQEFVDKGRKIMRETLLELNVTEMFPPATTESIQLGSLLDDFLIPFDKARQELPWNFLNVTSQNKTLLMTGTDLAALWRHYYAFLNKGNLAVETLIRADELASNVFNLSAEITELLESVDRILQDLENITKIGSTALELQSIYENLMDQLRNREDLIVRAMSLYDTHVANELPQKSKELIYKYGPALLREVGRCRKLHDAYLSGVTAVCDFVIEPLNGIWFFAGLCILLSTILITLGLLFLLHKIPPFPHAVAVDASEPLCIVPHEQSILKSGQNLTSLNGVRVVQSPGIHSLVRGQYSPSQTSPSQV</sequence>
<feature type="transmembrane region" description="Helical" evidence="7">
    <location>
        <begin position="478"/>
        <end position="501"/>
    </location>
</feature>
<keyword evidence="5 7" id="KW-0472">Membrane</keyword>
<feature type="transmembrane region" description="Helical" evidence="7">
    <location>
        <begin position="431"/>
        <end position="457"/>
    </location>
</feature>
<gene>
    <name evidence="8" type="ORF">HDID_LOCUS1013</name>
    <name evidence="9" type="ORF">WMSIL1_LOCUS5756</name>
</gene>
<proteinExistence type="inferred from homology"/>
<dbReference type="EMBL" id="UYSG01000159">
    <property type="protein sequence ID" value="VDL18474.1"/>
    <property type="molecule type" value="Genomic_DNA"/>
</dbReference>
<keyword evidence="3 7" id="KW-0812">Transmembrane</keyword>
<evidence type="ECO:0000313" key="8">
    <source>
        <dbReference type="EMBL" id="VDL18474.1"/>
    </source>
</evidence>
<dbReference type="Proteomes" id="UP000321570">
    <property type="component" value="Unassembled WGS sequence"/>
</dbReference>
<evidence type="ECO:0000256" key="3">
    <source>
        <dbReference type="ARBA" id="ARBA00022692"/>
    </source>
</evidence>
<protein>
    <submittedName>
        <fullName evidence="12">Prominin-2</fullName>
    </submittedName>
</protein>
<keyword evidence="4 7" id="KW-1133">Transmembrane helix</keyword>
<evidence type="ECO:0000256" key="1">
    <source>
        <dbReference type="ARBA" id="ARBA00004141"/>
    </source>
</evidence>
<feature type="transmembrane region" description="Helical" evidence="7">
    <location>
        <begin position="823"/>
        <end position="846"/>
    </location>
</feature>
<feature type="transmembrane region" description="Helical" evidence="7">
    <location>
        <begin position="130"/>
        <end position="157"/>
    </location>
</feature>
<dbReference type="AlphaFoldDB" id="A0A0R3S9R5"/>
<name>A0A0R3S9R5_HYMDI</name>
<evidence type="ECO:0000256" key="6">
    <source>
        <dbReference type="ARBA" id="ARBA00023180"/>
    </source>
</evidence>
<evidence type="ECO:0000313" key="9">
    <source>
        <dbReference type="EMBL" id="VUZ45821.1"/>
    </source>
</evidence>
<dbReference type="PANTHER" id="PTHR22730:SF1">
    <property type="entry name" value="PROMININ-LIKE PROTEIN"/>
    <property type="match status" value="1"/>
</dbReference>
<comment type="similarity">
    <text evidence="2">Belongs to the prominin family.</text>
</comment>
<dbReference type="InterPro" id="IPR008795">
    <property type="entry name" value="Prominin"/>
</dbReference>
<organism evidence="12">
    <name type="scientific">Hymenolepis diminuta</name>
    <name type="common">Rat tapeworm</name>
    <dbReference type="NCBI Taxonomy" id="6216"/>
    <lineage>
        <taxon>Eukaryota</taxon>
        <taxon>Metazoa</taxon>
        <taxon>Spiralia</taxon>
        <taxon>Lophotrochozoa</taxon>
        <taxon>Platyhelminthes</taxon>
        <taxon>Cestoda</taxon>
        <taxon>Eucestoda</taxon>
        <taxon>Cyclophyllidea</taxon>
        <taxon>Hymenolepididae</taxon>
        <taxon>Hymenolepis</taxon>
    </lineage>
</organism>
<dbReference type="GO" id="GO:0016020">
    <property type="term" value="C:membrane"/>
    <property type="evidence" value="ECO:0007669"/>
    <property type="project" value="UniProtKB-SubCell"/>
</dbReference>
<reference evidence="9 11" key="3">
    <citation type="submission" date="2019-07" db="EMBL/GenBank/DDBJ databases">
        <authorList>
            <person name="Jastrzebski P J."/>
            <person name="Paukszto L."/>
            <person name="Jastrzebski P J."/>
        </authorList>
    </citation>
    <scope>NUCLEOTIDE SEQUENCE [LARGE SCALE GENOMIC DNA]</scope>
    <source>
        <strain evidence="9 11">WMS-il1</strain>
    </source>
</reference>
<reference evidence="12" key="1">
    <citation type="submission" date="2017-02" db="UniProtKB">
        <authorList>
            <consortium name="WormBaseParasite"/>
        </authorList>
    </citation>
    <scope>IDENTIFICATION</scope>
</reference>